<feature type="domain" description="HTH marR-type" evidence="4">
    <location>
        <begin position="1"/>
        <end position="142"/>
    </location>
</feature>
<dbReference type="EMBL" id="BEWI01000032">
    <property type="protein sequence ID" value="GAY23699.1"/>
    <property type="molecule type" value="Genomic_DNA"/>
</dbReference>
<name>A0A292ZLF4_SPHSA</name>
<dbReference type="PANTHER" id="PTHR35790">
    <property type="entry name" value="HTH-TYPE TRANSCRIPTIONAL REGULATOR PCHR"/>
    <property type="match status" value="1"/>
</dbReference>
<proteinExistence type="predicted"/>
<evidence type="ECO:0000259" key="4">
    <source>
        <dbReference type="PROSITE" id="PS50995"/>
    </source>
</evidence>
<dbReference type="SMART" id="SM00347">
    <property type="entry name" value="HTH_MARR"/>
    <property type="match status" value="1"/>
</dbReference>
<evidence type="ECO:0000256" key="2">
    <source>
        <dbReference type="ARBA" id="ARBA00023125"/>
    </source>
</evidence>
<dbReference type="SUPFAM" id="SSF46785">
    <property type="entry name" value="Winged helix' DNA-binding domain"/>
    <property type="match status" value="1"/>
</dbReference>
<dbReference type="PANTHER" id="PTHR35790:SF4">
    <property type="entry name" value="HTH-TYPE TRANSCRIPTIONAL REGULATOR PCHR"/>
    <property type="match status" value="1"/>
</dbReference>
<dbReference type="InterPro" id="IPR000835">
    <property type="entry name" value="HTH_MarR-typ"/>
</dbReference>
<sequence>MTAKTLRLDQFIPYRLSFTAALLSDTIAQSYERLFGISIAEWRVIAWVAELGGVTQQQICARSRMDKVTVSRAAIALTGRGIVQRLPNAEDRRSHLLALTKEGWRLHGAIAPRALELESGIFSHFSAEEVEAFVAMLRRIDAIVLGEREEERG</sequence>
<dbReference type="GO" id="GO:0003700">
    <property type="term" value="F:DNA-binding transcription factor activity"/>
    <property type="evidence" value="ECO:0007669"/>
    <property type="project" value="InterPro"/>
</dbReference>
<dbReference type="Proteomes" id="UP000221538">
    <property type="component" value="Unassembled WGS sequence"/>
</dbReference>
<evidence type="ECO:0000313" key="5">
    <source>
        <dbReference type="EMBL" id="GAY23699.1"/>
    </source>
</evidence>
<dbReference type="PRINTS" id="PR00598">
    <property type="entry name" value="HTHMARR"/>
</dbReference>
<dbReference type="PROSITE" id="PS50995">
    <property type="entry name" value="HTH_MARR_2"/>
    <property type="match status" value="1"/>
</dbReference>
<keyword evidence="3" id="KW-0804">Transcription</keyword>
<dbReference type="RefSeq" id="WP_099186544.1">
    <property type="nucleotide sequence ID" value="NZ_BEWI01000032.1"/>
</dbReference>
<evidence type="ECO:0000256" key="1">
    <source>
        <dbReference type="ARBA" id="ARBA00023015"/>
    </source>
</evidence>
<dbReference type="Gene3D" id="1.10.10.10">
    <property type="entry name" value="Winged helix-like DNA-binding domain superfamily/Winged helix DNA-binding domain"/>
    <property type="match status" value="1"/>
</dbReference>
<dbReference type="InterPro" id="IPR052067">
    <property type="entry name" value="Metal_resp_HTH_trans_reg"/>
</dbReference>
<organism evidence="5 6">
    <name type="scientific">Sphingobium fuliginis (strain ATCC 27551)</name>
    <dbReference type="NCBI Taxonomy" id="336203"/>
    <lineage>
        <taxon>Bacteria</taxon>
        <taxon>Pseudomonadati</taxon>
        <taxon>Pseudomonadota</taxon>
        <taxon>Alphaproteobacteria</taxon>
        <taxon>Sphingomonadales</taxon>
        <taxon>Sphingomonadaceae</taxon>
        <taxon>Sphingobium</taxon>
    </lineage>
</organism>
<reference evidence="5 6" key="2">
    <citation type="journal article" date="2013" name="Environ. Sci. Technol.">
        <title>The 4-tert-butylphenol-utilizing bacterium Sphingobium fuliginis OMI can degrade bisphenols via phenolic ring hydroxylation and meta-cleavage pathway.</title>
        <authorList>
            <person name="Ogata Y."/>
            <person name="Goda S."/>
            <person name="Toyama T."/>
            <person name="Sei K."/>
            <person name="Ike M."/>
        </authorList>
    </citation>
    <scope>NUCLEOTIDE SEQUENCE [LARGE SCALE GENOMIC DNA]</scope>
    <source>
        <strain evidence="5 6">OMI</strain>
    </source>
</reference>
<accession>A0A292ZLF4</accession>
<dbReference type="GO" id="GO:0003677">
    <property type="term" value="F:DNA binding"/>
    <property type="evidence" value="ECO:0007669"/>
    <property type="project" value="UniProtKB-KW"/>
</dbReference>
<evidence type="ECO:0000256" key="3">
    <source>
        <dbReference type="ARBA" id="ARBA00023163"/>
    </source>
</evidence>
<dbReference type="InterPro" id="IPR036388">
    <property type="entry name" value="WH-like_DNA-bd_sf"/>
</dbReference>
<dbReference type="InterPro" id="IPR036390">
    <property type="entry name" value="WH_DNA-bd_sf"/>
</dbReference>
<reference evidence="5 6" key="1">
    <citation type="journal article" date="2013" name="Biodegradation">
        <title>Occurrence of 4-tert-butylphenol (4-t-BP) biodegradation in an aquatic sample caused by the presence of Spirodela polyrrhiza and isolation of a 4-t-BP-utilizing bacterium.</title>
        <authorList>
            <person name="Ogata Y."/>
            <person name="Toyama T."/>
            <person name="Yu N."/>
            <person name="Wang X."/>
            <person name="Sei K."/>
            <person name="Ike M."/>
        </authorList>
    </citation>
    <scope>NUCLEOTIDE SEQUENCE [LARGE SCALE GENOMIC DNA]</scope>
    <source>
        <strain evidence="5 6">OMI</strain>
    </source>
</reference>
<dbReference type="Pfam" id="PF12802">
    <property type="entry name" value="MarR_2"/>
    <property type="match status" value="1"/>
</dbReference>
<keyword evidence="2" id="KW-0238">DNA-binding</keyword>
<keyword evidence="1" id="KW-0805">Transcription regulation</keyword>
<evidence type="ECO:0000313" key="6">
    <source>
        <dbReference type="Proteomes" id="UP000221538"/>
    </source>
</evidence>
<protein>
    <submittedName>
        <fullName evidence="5">Transcriptional regulator, MarR family</fullName>
    </submittedName>
</protein>
<comment type="caution">
    <text evidence="5">The sequence shown here is derived from an EMBL/GenBank/DDBJ whole genome shotgun (WGS) entry which is preliminary data.</text>
</comment>
<gene>
    <name evidence="5" type="ORF">SFOMI_4277</name>
</gene>
<dbReference type="AlphaFoldDB" id="A0A292ZLF4"/>